<dbReference type="Proteomes" id="UP000631535">
    <property type="component" value="Unassembled WGS sequence"/>
</dbReference>
<proteinExistence type="predicted"/>
<organism evidence="4 5">
    <name type="scientific">Streptomyces daqingensis</name>
    <dbReference type="NCBI Taxonomy" id="1472640"/>
    <lineage>
        <taxon>Bacteria</taxon>
        <taxon>Bacillati</taxon>
        <taxon>Actinomycetota</taxon>
        <taxon>Actinomycetes</taxon>
        <taxon>Kitasatosporales</taxon>
        <taxon>Streptomycetaceae</taxon>
        <taxon>Streptomyces</taxon>
    </lineage>
</organism>
<dbReference type="Pfam" id="PF18181">
    <property type="entry name" value="SLATT_1"/>
    <property type="match status" value="1"/>
</dbReference>
<keyword evidence="5" id="KW-1185">Reference proteome</keyword>
<keyword evidence="1" id="KW-0812">Transmembrane</keyword>
<evidence type="ECO:0000256" key="1">
    <source>
        <dbReference type="SAM" id="Phobius"/>
    </source>
</evidence>
<feature type="transmembrane region" description="Helical" evidence="1">
    <location>
        <begin position="46"/>
        <end position="63"/>
    </location>
</feature>
<feature type="domain" description="SMODS and SLOG-associating 2TM effector" evidence="2">
    <location>
        <begin position="157"/>
        <end position="284"/>
    </location>
</feature>
<keyword evidence="1" id="KW-1133">Transmembrane helix</keyword>
<dbReference type="NCBIfam" id="NF033610">
    <property type="entry name" value="SLATT_3"/>
    <property type="match status" value="1"/>
</dbReference>
<dbReference type="Pfam" id="PF18184">
    <property type="entry name" value="SLATT_3"/>
    <property type="match status" value="1"/>
</dbReference>
<feature type="transmembrane region" description="Helical" evidence="1">
    <location>
        <begin position="20"/>
        <end position="40"/>
    </location>
</feature>
<gene>
    <name evidence="4" type="ORF">GCM10012287_30420</name>
</gene>
<evidence type="ECO:0000313" key="5">
    <source>
        <dbReference type="Proteomes" id="UP000631535"/>
    </source>
</evidence>
<accession>A0ABQ2MFC0</accession>
<reference evidence="5" key="1">
    <citation type="journal article" date="2019" name="Int. J. Syst. Evol. Microbiol.">
        <title>The Global Catalogue of Microorganisms (GCM) 10K type strain sequencing project: providing services to taxonomists for standard genome sequencing and annotation.</title>
        <authorList>
            <consortium name="The Broad Institute Genomics Platform"/>
            <consortium name="The Broad Institute Genome Sequencing Center for Infectious Disease"/>
            <person name="Wu L."/>
            <person name="Ma J."/>
        </authorList>
    </citation>
    <scope>NUCLEOTIDE SEQUENCE [LARGE SCALE GENOMIC DNA]</scope>
    <source>
        <strain evidence="5">CGMCC 4.7178</strain>
    </source>
</reference>
<feature type="transmembrane region" description="Helical" evidence="1">
    <location>
        <begin position="180"/>
        <end position="200"/>
    </location>
</feature>
<evidence type="ECO:0000313" key="4">
    <source>
        <dbReference type="EMBL" id="GGO50518.1"/>
    </source>
</evidence>
<dbReference type="EMBL" id="BMMP01000009">
    <property type="protein sequence ID" value="GGO50518.1"/>
    <property type="molecule type" value="Genomic_DNA"/>
</dbReference>
<dbReference type="NCBIfam" id="NF033634">
    <property type="entry name" value="SLATT_1"/>
    <property type="match status" value="1"/>
</dbReference>
<evidence type="ECO:0000259" key="2">
    <source>
        <dbReference type="Pfam" id="PF18181"/>
    </source>
</evidence>
<feature type="domain" description="SMODS and SLOG-associating 2TM effector" evidence="3">
    <location>
        <begin position="1"/>
        <end position="154"/>
    </location>
</feature>
<sequence>MYLANDRLAVHRQSEAVKAVRSQLSLLLLATLISAVANWADWSPGAWLAAAAYALALGAGIHTSRRRARVHHHAHRAAAEMVKSLCWLYMAGGGEFRIGTPNPDALFATRLEDGLRELRRAGWDTARCGPQSAGEGQITEAMRRVRQKSFLSRRDIYLRDRVQEQLAWYGGKSERSQRSAAVWSSVIALLTLLAFFSTVVKAAGMIGDDLTGLCSACAAAAVAWSEMRRQQPLTYAHRLIWQELDVAGTSMQELPAGEEQHGEERWAEAVAEVERLVSPQHTDWLAQFGSA</sequence>
<keyword evidence="1" id="KW-0472">Membrane</keyword>
<protein>
    <recommendedName>
        <fullName evidence="6">DUF4231 domain-containing protein</fullName>
    </recommendedName>
</protein>
<dbReference type="InterPro" id="IPR040884">
    <property type="entry name" value="SLATT_1"/>
</dbReference>
<evidence type="ECO:0000259" key="3">
    <source>
        <dbReference type="Pfam" id="PF18184"/>
    </source>
</evidence>
<comment type="caution">
    <text evidence="4">The sequence shown here is derived from an EMBL/GenBank/DDBJ whole genome shotgun (WGS) entry which is preliminary data.</text>
</comment>
<evidence type="ECO:0008006" key="6">
    <source>
        <dbReference type="Google" id="ProtNLM"/>
    </source>
</evidence>
<name>A0ABQ2MFC0_9ACTN</name>
<dbReference type="RefSeq" id="WP_189037671.1">
    <property type="nucleotide sequence ID" value="NZ_BMMP01000009.1"/>
</dbReference>
<dbReference type="InterPro" id="IPR041116">
    <property type="entry name" value="SLATT_3"/>
</dbReference>